<keyword evidence="4" id="KW-0808">Transferase</keyword>
<dbReference type="AlphaFoldDB" id="A0A1D6F177"/>
<dbReference type="STRING" id="4577.A0A1D6F177"/>
<reference evidence="4" key="1">
    <citation type="submission" date="2015-12" db="EMBL/GenBank/DDBJ databases">
        <title>Update maize B73 reference genome by single molecule sequencing technologies.</title>
        <authorList>
            <consortium name="Maize Genome Sequencing Project"/>
            <person name="Ware D."/>
        </authorList>
    </citation>
    <scope>NUCLEOTIDE SEQUENCE [LARGE SCALE GENOMIC DNA]</scope>
    <source>
        <tissue evidence="4">Seedling</tissue>
    </source>
</reference>
<feature type="domain" description="ACT" evidence="3">
    <location>
        <begin position="171"/>
        <end position="230"/>
    </location>
</feature>
<evidence type="ECO:0000256" key="1">
    <source>
        <dbReference type="ARBA" id="ARBA00022801"/>
    </source>
</evidence>
<dbReference type="SUPFAM" id="SSF55021">
    <property type="entry name" value="ACT-like"/>
    <property type="match status" value="1"/>
</dbReference>
<proteinExistence type="predicted"/>
<evidence type="ECO:0000259" key="3">
    <source>
        <dbReference type="PROSITE" id="PS51671"/>
    </source>
</evidence>
<gene>
    <name evidence="4" type="ORF">ZEAMMB73_Zm00001d006844</name>
</gene>
<organism evidence="4">
    <name type="scientific">Zea mays</name>
    <name type="common">Maize</name>
    <dbReference type="NCBI Taxonomy" id="4577"/>
    <lineage>
        <taxon>Eukaryota</taxon>
        <taxon>Viridiplantae</taxon>
        <taxon>Streptophyta</taxon>
        <taxon>Embryophyta</taxon>
        <taxon>Tracheophyta</taxon>
        <taxon>Spermatophyta</taxon>
        <taxon>Magnoliopsida</taxon>
        <taxon>Liliopsida</taxon>
        <taxon>Poales</taxon>
        <taxon>Poaceae</taxon>
        <taxon>PACMAD clade</taxon>
        <taxon>Panicoideae</taxon>
        <taxon>Andropogonodae</taxon>
        <taxon>Andropogoneae</taxon>
        <taxon>Tripsacinae</taxon>
        <taxon>Zea</taxon>
    </lineage>
</organism>
<accession>A0A1D6F177</accession>
<dbReference type="GO" id="GO:0008773">
    <property type="term" value="F:[protein-PII] uridylyltransferase activity"/>
    <property type="evidence" value="ECO:0007669"/>
    <property type="project" value="InterPro"/>
</dbReference>
<dbReference type="ExpressionAtlas" id="A0A1D6F177">
    <property type="expression patterns" value="baseline and differential"/>
</dbReference>
<dbReference type="EMBL" id="CM007648">
    <property type="protein sequence ID" value="ONM25227.1"/>
    <property type="molecule type" value="Genomic_DNA"/>
</dbReference>
<evidence type="ECO:0000256" key="2">
    <source>
        <dbReference type="SAM" id="MobiDB-lite"/>
    </source>
</evidence>
<keyword evidence="4" id="KW-0418">Kinase</keyword>
<dbReference type="InParanoid" id="A0A1D6F177"/>
<dbReference type="InterPro" id="IPR045865">
    <property type="entry name" value="ACT-like_dom_sf"/>
</dbReference>
<dbReference type="EMBL" id="CM007648">
    <property type="protein sequence ID" value="ONM25225.1"/>
    <property type="molecule type" value="Genomic_DNA"/>
</dbReference>
<dbReference type="OMA" id="HVHEIVF"/>
<dbReference type="GO" id="GO:0016301">
    <property type="term" value="F:kinase activity"/>
    <property type="evidence" value="ECO:0007669"/>
    <property type="project" value="UniProtKB-KW"/>
</dbReference>
<protein>
    <submittedName>
        <fullName evidence="4">Protein kinase</fullName>
    </submittedName>
</protein>
<sequence length="230" mass="25472">MEDDDTEGVGESTCPPAADRGGSSSAGGGGGDSHGYTDIEKEVFDRLMEKRIPEVVADPVAFREELHRHFERLPLSYAIDVNVDKAEDVLLHRSILNECTDPENRPIFHVGFLNHRLGSYLFLEETEIFVLPLKFEPCEGIEDLSLTGQKVVGDYVAGSSRGDVEILHVHEIIFSTIDKPKLLAQLSALLSEVGLNIREAHVFSTTDGFCLDVFVVDGWDTKVIYHSMIV</sequence>
<dbReference type="IntAct" id="A0A1D6F177">
    <property type="interactions" value="1"/>
</dbReference>
<dbReference type="PANTHER" id="PTHR47320:SF1">
    <property type="entry name" value="BIFUNCTIONAL URIDYLYLTRANSFERASE_URIDYLYL-REMOVING ENZYME"/>
    <property type="match status" value="1"/>
</dbReference>
<evidence type="ECO:0000313" key="4">
    <source>
        <dbReference type="EMBL" id="ONM25225.1"/>
    </source>
</evidence>
<dbReference type="GO" id="GO:0016787">
    <property type="term" value="F:hydrolase activity"/>
    <property type="evidence" value="ECO:0007669"/>
    <property type="project" value="UniProtKB-KW"/>
</dbReference>
<dbReference type="InterPro" id="IPR002912">
    <property type="entry name" value="ACT_dom"/>
</dbReference>
<name>A0A1D6F177_MAIZE</name>
<feature type="region of interest" description="Disordered" evidence="2">
    <location>
        <begin position="1"/>
        <end position="35"/>
    </location>
</feature>
<dbReference type="InterPro" id="IPR010043">
    <property type="entry name" value="UTase/UR"/>
</dbReference>
<dbReference type="SMR" id="A0A1D6F177"/>
<dbReference type="PANTHER" id="PTHR47320">
    <property type="entry name" value="BIFUNCTIONAL URIDYLYLTRANSFERASE/URIDYLYL-REMOVING ENZYME"/>
    <property type="match status" value="1"/>
</dbReference>
<dbReference type="Pfam" id="PF01842">
    <property type="entry name" value="ACT"/>
    <property type="match status" value="1"/>
</dbReference>
<dbReference type="FunCoup" id="A0A1D6F177">
    <property type="interactions" value="2"/>
</dbReference>
<dbReference type="PROSITE" id="PS51671">
    <property type="entry name" value="ACT"/>
    <property type="match status" value="1"/>
</dbReference>
<feature type="compositionally biased region" description="Gly residues" evidence="2">
    <location>
        <begin position="24"/>
        <end position="33"/>
    </location>
</feature>
<keyword evidence="1" id="KW-0378">Hydrolase</keyword>